<reference evidence="1" key="1">
    <citation type="journal article" date="2023" name="bioRxiv">
        <title>Scaffold-level genome assemblies of two parasitoid biocontrol wasps reveal the parthenogenesis mechanism and an associated novel virus.</title>
        <authorList>
            <person name="Inwood S."/>
            <person name="Skelly J."/>
            <person name="Guhlin J."/>
            <person name="Harrop T."/>
            <person name="Goldson S."/>
            <person name="Dearden P."/>
        </authorList>
    </citation>
    <scope>NUCLEOTIDE SEQUENCE</scope>
    <source>
        <strain evidence="1">Irish</strain>
        <tissue evidence="1">Whole body</tissue>
    </source>
</reference>
<keyword evidence="2" id="KW-1185">Reference proteome</keyword>
<reference evidence="1" key="2">
    <citation type="submission" date="2023-03" db="EMBL/GenBank/DDBJ databases">
        <authorList>
            <person name="Inwood S.N."/>
            <person name="Skelly J.G."/>
            <person name="Guhlin J."/>
            <person name="Harrop T.W.R."/>
            <person name="Goldson S.G."/>
            <person name="Dearden P.K."/>
        </authorList>
    </citation>
    <scope>NUCLEOTIDE SEQUENCE</scope>
    <source>
        <strain evidence="1">Irish</strain>
        <tissue evidence="1">Whole body</tissue>
    </source>
</reference>
<name>A0AA39EY66_9HYME</name>
<evidence type="ECO:0000313" key="2">
    <source>
        <dbReference type="Proteomes" id="UP001168990"/>
    </source>
</evidence>
<gene>
    <name evidence="1" type="ORF">PV328_011228</name>
</gene>
<protein>
    <recommendedName>
        <fullName evidence="3">TIR domain-containing protein</fullName>
    </recommendedName>
</protein>
<comment type="caution">
    <text evidence="1">The sequence shown here is derived from an EMBL/GenBank/DDBJ whole genome shotgun (WGS) entry which is preliminary data.</text>
</comment>
<evidence type="ECO:0000313" key="1">
    <source>
        <dbReference type="EMBL" id="KAK0157486.1"/>
    </source>
</evidence>
<dbReference type="EMBL" id="JAQQBS010001425">
    <property type="protein sequence ID" value="KAK0157486.1"/>
    <property type="molecule type" value="Genomic_DNA"/>
</dbReference>
<sequence length="121" mass="13859">MSCLFYSQSWTRKSGNLSIENCSGERGKSCTILLAVQQHYSSDSYFSRELYEKSGVRIWEVEVGKKSRGIPDYHKPIVSVLEIGDDDAGNDDGLLQAQYPDIVERRKYPYEHLSKLSTVRF</sequence>
<organism evidence="1 2">
    <name type="scientific">Microctonus aethiopoides</name>
    <dbReference type="NCBI Taxonomy" id="144406"/>
    <lineage>
        <taxon>Eukaryota</taxon>
        <taxon>Metazoa</taxon>
        <taxon>Ecdysozoa</taxon>
        <taxon>Arthropoda</taxon>
        <taxon>Hexapoda</taxon>
        <taxon>Insecta</taxon>
        <taxon>Pterygota</taxon>
        <taxon>Neoptera</taxon>
        <taxon>Endopterygota</taxon>
        <taxon>Hymenoptera</taxon>
        <taxon>Apocrita</taxon>
        <taxon>Ichneumonoidea</taxon>
        <taxon>Braconidae</taxon>
        <taxon>Euphorinae</taxon>
        <taxon>Microctonus</taxon>
    </lineage>
</organism>
<proteinExistence type="predicted"/>
<dbReference type="Proteomes" id="UP001168990">
    <property type="component" value="Unassembled WGS sequence"/>
</dbReference>
<dbReference type="AlphaFoldDB" id="A0AA39EY66"/>
<accession>A0AA39EY66</accession>
<evidence type="ECO:0008006" key="3">
    <source>
        <dbReference type="Google" id="ProtNLM"/>
    </source>
</evidence>